<dbReference type="OrthoDB" id="1114066at2759"/>
<feature type="region of interest" description="Disordered" evidence="1">
    <location>
        <begin position="56"/>
        <end position="94"/>
    </location>
</feature>
<reference evidence="2" key="1">
    <citation type="submission" date="2020-01" db="EMBL/GenBank/DDBJ databases">
        <authorList>
            <person name="Mishra B."/>
        </authorList>
    </citation>
    <scope>NUCLEOTIDE SEQUENCE [LARGE SCALE GENOMIC DNA]</scope>
</reference>
<sequence length="94" mass="9835">MASLDTDLLQLQKMSSFVLKSRPEFTQKLLDQWLSLPEAHPQVTSLLQDAMVGAPLNVTGSASGSGPSTSNSLPSMFPAGSAPPLSPRSCGSPH</sequence>
<dbReference type="AlphaFoldDB" id="A0A6D2ITA3"/>
<comment type="caution">
    <text evidence="2">The sequence shown here is derived from an EMBL/GenBank/DDBJ whole genome shotgun (WGS) entry which is preliminary data.</text>
</comment>
<protein>
    <submittedName>
        <fullName evidence="2">Uncharacterized protein</fullName>
    </submittedName>
</protein>
<keyword evidence="3" id="KW-1185">Reference proteome</keyword>
<feature type="compositionally biased region" description="Low complexity" evidence="1">
    <location>
        <begin position="59"/>
        <end position="75"/>
    </location>
</feature>
<evidence type="ECO:0000256" key="1">
    <source>
        <dbReference type="SAM" id="MobiDB-lite"/>
    </source>
</evidence>
<proteinExistence type="predicted"/>
<gene>
    <name evidence="2" type="ORF">MERR_LOCUS17608</name>
</gene>
<organism evidence="2 3">
    <name type="scientific">Microthlaspi erraticum</name>
    <dbReference type="NCBI Taxonomy" id="1685480"/>
    <lineage>
        <taxon>Eukaryota</taxon>
        <taxon>Viridiplantae</taxon>
        <taxon>Streptophyta</taxon>
        <taxon>Embryophyta</taxon>
        <taxon>Tracheophyta</taxon>
        <taxon>Spermatophyta</taxon>
        <taxon>Magnoliopsida</taxon>
        <taxon>eudicotyledons</taxon>
        <taxon>Gunneridae</taxon>
        <taxon>Pentapetalae</taxon>
        <taxon>rosids</taxon>
        <taxon>malvids</taxon>
        <taxon>Brassicales</taxon>
        <taxon>Brassicaceae</taxon>
        <taxon>Coluteocarpeae</taxon>
        <taxon>Microthlaspi</taxon>
    </lineage>
</organism>
<accession>A0A6D2ITA3</accession>
<evidence type="ECO:0000313" key="2">
    <source>
        <dbReference type="EMBL" id="CAA7030373.1"/>
    </source>
</evidence>
<evidence type="ECO:0000313" key="3">
    <source>
        <dbReference type="Proteomes" id="UP000467841"/>
    </source>
</evidence>
<name>A0A6D2ITA3_9BRAS</name>
<dbReference type="EMBL" id="CACVBM020001095">
    <property type="protein sequence ID" value="CAA7030373.1"/>
    <property type="molecule type" value="Genomic_DNA"/>
</dbReference>
<dbReference type="Proteomes" id="UP000467841">
    <property type="component" value="Unassembled WGS sequence"/>
</dbReference>